<dbReference type="Gene3D" id="1.25.40.10">
    <property type="entry name" value="Tetratricopeptide repeat domain"/>
    <property type="match status" value="2"/>
</dbReference>
<dbReference type="SMART" id="SM00448">
    <property type="entry name" value="REC"/>
    <property type="match status" value="1"/>
</dbReference>
<dbReference type="PROSITE" id="PS50005">
    <property type="entry name" value="TPR"/>
    <property type="match status" value="3"/>
</dbReference>
<dbReference type="SMART" id="SM00028">
    <property type="entry name" value="TPR"/>
    <property type="match status" value="5"/>
</dbReference>
<dbReference type="AlphaFoldDB" id="A0A3B1BPB0"/>
<name>A0A3B1BPB0_9ZZZZ</name>
<reference evidence="2" key="1">
    <citation type="submission" date="2018-06" db="EMBL/GenBank/DDBJ databases">
        <authorList>
            <person name="Zhirakovskaya E."/>
        </authorList>
    </citation>
    <scope>NUCLEOTIDE SEQUENCE</scope>
</reference>
<protein>
    <recommendedName>
        <fullName evidence="1">Response regulatory domain-containing protein</fullName>
    </recommendedName>
</protein>
<dbReference type="GO" id="GO:0000160">
    <property type="term" value="P:phosphorelay signal transduction system"/>
    <property type="evidence" value="ECO:0007669"/>
    <property type="project" value="InterPro"/>
</dbReference>
<dbReference type="InterPro" id="IPR011006">
    <property type="entry name" value="CheY-like_superfamily"/>
</dbReference>
<gene>
    <name evidence="2" type="ORF">MNBD_NITROSPINAE01-1163</name>
</gene>
<dbReference type="EMBL" id="UOGC01000094">
    <property type="protein sequence ID" value="VAX19769.1"/>
    <property type="molecule type" value="Genomic_DNA"/>
</dbReference>
<dbReference type="PANTHER" id="PTHR12558">
    <property type="entry name" value="CELL DIVISION CYCLE 16,23,27"/>
    <property type="match status" value="1"/>
</dbReference>
<evidence type="ECO:0000259" key="1">
    <source>
        <dbReference type="PROSITE" id="PS50110"/>
    </source>
</evidence>
<organism evidence="2">
    <name type="scientific">hydrothermal vent metagenome</name>
    <dbReference type="NCBI Taxonomy" id="652676"/>
    <lineage>
        <taxon>unclassified sequences</taxon>
        <taxon>metagenomes</taxon>
        <taxon>ecological metagenomes</taxon>
    </lineage>
</organism>
<dbReference type="PROSITE" id="PS50293">
    <property type="entry name" value="TPR_REGION"/>
    <property type="match status" value="2"/>
</dbReference>
<feature type="domain" description="Response regulatory" evidence="1">
    <location>
        <begin position="8"/>
        <end position="126"/>
    </location>
</feature>
<dbReference type="SUPFAM" id="SSF52172">
    <property type="entry name" value="CheY-like"/>
    <property type="match status" value="1"/>
</dbReference>
<dbReference type="InterPro" id="IPR011990">
    <property type="entry name" value="TPR-like_helical_dom_sf"/>
</dbReference>
<dbReference type="Pfam" id="PF14559">
    <property type="entry name" value="TPR_19"/>
    <property type="match status" value="1"/>
</dbReference>
<evidence type="ECO:0000313" key="2">
    <source>
        <dbReference type="EMBL" id="VAX19769.1"/>
    </source>
</evidence>
<dbReference type="Pfam" id="PF00072">
    <property type="entry name" value="Response_reg"/>
    <property type="match status" value="1"/>
</dbReference>
<accession>A0A3B1BPB0</accession>
<dbReference type="Pfam" id="PF13174">
    <property type="entry name" value="TPR_6"/>
    <property type="match status" value="1"/>
</dbReference>
<dbReference type="Pfam" id="PF13181">
    <property type="entry name" value="TPR_8"/>
    <property type="match status" value="2"/>
</dbReference>
<dbReference type="InterPro" id="IPR019734">
    <property type="entry name" value="TPR_rpt"/>
</dbReference>
<sequence length="385" mass="43609">MAHELADTKILIVDNQSEIRNMRETLRDIGFNSVKDLTSGLKVLTEIQKETPDVVLVNYYLPQYSGMQVFKSLSGTKAFASVKFIMIVPKTDSRKIKDGIIADGISTLLERPFSSDELRESIFSLFGMGMEHMKQVAELQMQEGHELFEAGDYENAVQKFREAGDVVSNPESIFWQGRCYLEMGMFDQANASFQNANKGKRYPGISKWLGFLHIAKKDYKEAITHLDRAIKEDKADPFLLVARGKCQLFIDTESMAEVSFNGATSLAPNDEKVKLEIGNAYLEKELYDKAEKMFGAAIKIASNDIQLYNRMAIALRKQGKFKRAIEIYVMALKIDPENEGLYYNLARALHESGDDEKAIKVLNKALDLDPEFTEARELKKEYTKG</sequence>
<dbReference type="PROSITE" id="PS50110">
    <property type="entry name" value="RESPONSE_REGULATORY"/>
    <property type="match status" value="1"/>
</dbReference>
<dbReference type="Gene3D" id="3.40.50.2300">
    <property type="match status" value="1"/>
</dbReference>
<proteinExistence type="predicted"/>
<dbReference type="InterPro" id="IPR001789">
    <property type="entry name" value="Sig_transdc_resp-reg_receiver"/>
</dbReference>
<dbReference type="SUPFAM" id="SSF48452">
    <property type="entry name" value="TPR-like"/>
    <property type="match status" value="2"/>
</dbReference>
<dbReference type="PANTHER" id="PTHR12558:SF13">
    <property type="entry name" value="CELL DIVISION CYCLE PROTEIN 27 HOMOLOG"/>
    <property type="match status" value="1"/>
</dbReference>